<name>A0A0P6W4U2_9BACI</name>
<dbReference type="EMBL" id="LIXZ01000003">
    <property type="protein sequence ID" value="KPL60712.1"/>
    <property type="molecule type" value="Genomic_DNA"/>
</dbReference>
<dbReference type="Proteomes" id="UP000050398">
    <property type="component" value="Unassembled WGS sequence"/>
</dbReference>
<dbReference type="Pfam" id="PF08732">
    <property type="entry name" value="HIM1"/>
    <property type="match status" value="1"/>
</dbReference>
<dbReference type="SUPFAM" id="SSF51735">
    <property type="entry name" value="NAD(P)-binding Rossmann-fold domains"/>
    <property type="match status" value="1"/>
</dbReference>
<proteinExistence type="predicted"/>
<dbReference type="PANTHER" id="PTHR14097:SF7">
    <property type="entry name" value="OXIDOREDUCTASE HTATIP2"/>
    <property type="match status" value="1"/>
</dbReference>
<dbReference type="PANTHER" id="PTHR14097">
    <property type="entry name" value="OXIDOREDUCTASE HTATIP2"/>
    <property type="match status" value="1"/>
</dbReference>
<comment type="caution">
    <text evidence="1">The sequence shown here is derived from an EMBL/GenBank/DDBJ whole genome shotgun (WGS) entry which is preliminary data.</text>
</comment>
<dbReference type="OrthoDB" id="9798632at2"/>
<evidence type="ECO:0000313" key="1">
    <source>
        <dbReference type="EMBL" id="KPL60712.1"/>
    </source>
</evidence>
<dbReference type="PATRIC" id="fig|218284.4.peg.2200"/>
<gene>
    <name evidence="1" type="ORF">AM506_05425</name>
</gene>
<protein>
    <submittedName>
        <fullName evidence="1">Uncharacterized protein</fullName>
    </submittedName>
</protein>
<evidence type="ECO:0000313" key="2">
    <source>
        <dbReference type="Proteomes" id="UP000050398"/>
    </source>
</evidence>
<dbReference type="InterPro" id="IPR036291">
    <property type="entry name" value="NAD(P)-bd_dom_sf"/>
</dbReference>
<dbReference type="AlphaFoldDB" id="A0A0P6W4U2"/>
<dbReference type="Gene3D" id="3.40.50.720">
    <property type="entry name" value="NAD(P)-binding Rossmann-like Domain"/>
    <property type="match status" value="1"/>
</dbReference>
<reference evidence="1 2" key="1">
    <citation type="submission" date="2015-08" db="EMBL/GenBank/DDBJ databases">
        <title>Draft Genome Sequence of Bacillus vietnamensis UCD-SED5.</title>
        <authorList>
            <person name="Lee R.D."/>
            <person name="Jospin G."/>
            <person name="Lang J.M."/>
            <person name="Coil D.A."/>
            <person name="Eisen J.A."/>
        </authorList>
    </citation>
    <scope>NUCLEOTIDE SEQUENCE [LARGE SCALE GENOMIC DNA]</scope>
    <source>
        <strain evidence="1 2">UCD-SED5</strain>
    </source>
</reference>
<dbReference type="InterPro" id="IPR014843">
    <property type="entry name" value="Him1/Fmp52"/>
</dbReference>
<organism evidence="1 2">
    <name type="scientific">Rossellomorea vietnamensis</name>
    <dbReference type="NCBI Taxonomy" id="218284"/>
    <lineage>
        <taxon>Bacteria</taxon>
        <taxon>Bacillati</taxon>
        <taxon>Bacillota</taxon>
        <taxon>Bacilli</taxon>
        <taxon>Bacillales</taxon>
        <taxon>Bacillaceae</taxon>
        <taxon>Rossellomorea</taxon>
    </lineage>
</organism>
<accession>A0A0P6W4U2</accession>
<sequence>MHYTKEKSFIERGGDSVSRVALIAGATGLVGSHLIDILLKSPEYIRVISFVRRDSGVKHEKLDERIISFDGMKLLPHEEIDDVFCCLGTTIKKAKTKHAFKKVDYEYPIQLGKLGKSHGAKQYLVISSIGANPESLFFYSKVKGNLEKELKELHFPSLHIFRPSLLIGERQEFRFGEKAGEIFSRAVRPVMVGRLKRYRSIPGQQVAYGMYRAAIGTFNQEVTIHESEQIQEL</sequence>